<keyword evidence="2" id="KW-0675">Receptor</keyword>
<dbReference type="PROSITE" id="PS50104">
    <property type="entry name" value="TIR"/>
    <property type="match status" value="1"/>
</dbReference>
<dbReference type="Pfam" id="PF24406">
    <property type="entry name" value="nSTAND_NTPase4"/>
    <property type="match status" value="1"/>
</dbReference>
<protein>
    <submittedName>
        <fullName evidence="2">Toll/interleukin-1 receptor domain-containing protein</fullName>
    </submittedName>
</protein>
<evidence type="ECO:0000259" key="1">
    <source>
        <dbReference type="PROSITE" id="PS50104"/>
    </source>
</evidence>
<proteinExistence type="predicted"/>
<reference evidence="2 3" key="1">
    <citation type="submission" date="2023-04" db="EMBL/GenBank/DDBJ databases">
        <title>Acinetobacter johnsonii isolate AYTCM encoding NDM-1, OXA-58 and PER-1.</title>
        <authorList>
            <person name="Tian C."/>
            <person name="Wang S."/>
            <person name="Fan X."/>
            <person name="Xia D."/>
        </authorList>
    </citation>
    <scope>NUCLEOTIDE SEQUENCE [LARGE SCALE GENOMIC DNA]</scope>
    <source>
        <strain evidence="2 3">AYTCM</strain>
    </source>
</reference>
<dbReference type="RefSeq" id="WP_058951563.1">
    <property type="nucleotide sequence ID" value="NZ_CP121776.1"/>
</dbReference>
<dbReference type="Proteomes" id="UP001244586">
    <property type="component" value="Chromosome"/>
</dbReference>
<evidence type="ECO:0000313" key="2">
    <source>
        <dbReference type="EMBL" id="WMG19106.1"/>
    </source>
</evidence>
<sequence length="856" mass="99636">MAKIFISYAHKDEDHKNALTEHLSPLVRTGLIEEWNDRKLVPGTNWANEISENLQNSTIILFLISSSFLDSDYCIEVEAQTALKMHKEGKAQLIPVILRPSMWNKNSDLSELQALPTDAKPITKWDDADEAWLDVVQGLNTVITTFQPVEIMKTNKIIDSEENIGITTDIENWLNDTEITLTHRNVTKIGLDQIFITPDVEIKNENIGGELKFYHDSGDVLRKWDEILIVAEEQQGKSSLLKYHYRDQLIKGFLPLYISAAEIKKSNTEEIIKKQLKKQYNNLSFDDYINSNKAILLLDNVDQIGLNPKYRNILLSEFNKIFIKKIYTSQISYLLMINDIPPLLNFTKAEILGLGHKKREKLIQKWVSLGIEETIQEKDLYERCDDLKERLNTIVKRNIVPSKPIYILMMLQMFEAHKNLNLELSSHGHCYQQLIYQSFENAKINEREYDKYLNVLTELAWRIFVKESDLNAYELEEFFSYYQKEFLNIDKEIILKKLVGHSILMKNGIYTGFKYPYIFYFFVGKKIAESFSEDEEAKVKVDYLIDNMHREDFANILIFITHHTKDAWVLDKINNIMQSLFDSNEEASLEKSQLKFMDEFMKQIPEIIIEQRVVQSERDKHNENLDLAERSGNHEINKLEANYVDVSKDILANINKAFKGMEISGQIIRNRHASLKRRALNDLAIKSIKSGLRFLQYFIQVTDIAKKEIVQLISQQLAENPSLSNKEIEKYAENAYTHLTYNVMQAVIRKIAASIGSKEALEVYDNIKEENETPALILLNQCIHLHFNKKLDMSKISNTADQLRSNPVCFRILKELIVQHIYMFPTDYKEKQQLSQLLRLPIQQQNIIGKKQKSLA</sequence>
<dbReference type="Gene3D" id="3.40.50.10140">
    <property type="entry name" value="Toll/interleukin-1 receptor homology (TIR) domain"/>
    <property type="match status" value="1"/>
</dbReference>
<dbReference type="GO" id="GO:0007165">
    <property type="term" value="P:signal transduction"/>
    <property type="evidence" value="ECO:0007669"/>
    <property type="project" value="InterPro"/>
</dbReference>
<name>A0AAJ6IFL0_ACIJO</name>
<dbReference type="SMART" id="SM00255">
    <property type="entry name" value="TIR"/>
    <property type="match status" value="1"/>
</dbReference>
<keyword evidence="3" id="KW-1185">Reference proteome</keyword>
<dbReference type="InterPro" id="IPR000157">
    <property type="entry name" value="TIR_dom"/>
</dbReference>
<dbReference type="SUPFAM" id="SSF52200">
    <property type="entry name" value="Toll/Interleukin receptor TIR domain"/>
    <property type="match status" value="1"/>
</dbReference>
<feature type="domain" description="TIR" evidence="1">
    <location>
        <begin position="1"/>
        <end position="139"/>
    </location>
</feature>
<dbReference type="Pfam" id="PF13676">
    <property type="entry name" value="TIR_2"/>
    <property type="match status" value="1"/>
</dbReference>
<organism evidence="2 3">
    <name type="scientific">Acinetobacter johnsonii</name>
    <dbReference type="NCBI Taxonomy" id="40214"/>
    <lineage>
        <taxon>Bacteria</taxon>
        <taxon>Pseudomonadati</taxon>
        <taxon>Pseudomonadota</taxon>
        <taxon>Gammaproteobacteria</taxon>
        <taxon>Moraxellales</taxon>
        <taxon>Moraxellaceae</taxon>
        <taxon>Acinetobacter</taxon>
    </lineage>
</organism>
<dbReference type="EMBL" id="CP121776">
    <property type="protein sequence ID" value="WMG19106.1"/>
    <property type="molecule type" value="Genomic_DNA"/>
</dbReference>
<accession>A0AAJ6IFL0</accession>
<dbReference type="InterPro" id="IPR035897">
    <property type="entry name" value="Toll_tir_struct_dom_sf"/>
</dbReference>
<dbReference type="AlphaFoldDB" id="A0AAJ6IFL0"/>
<gene>
    <name evidence="2" type="ORF">QBJ73_05930</name>
</gene>
<evidence type="ECO:0000313" key="3">
    <source>
        <dbReference type="Proteomes" id="UP001244586"/>
    </source>
</evidence>
<dbReference type="InterPro" id="IPR057123">
    <property type="entry name" value="STAND_NTPase4_dom"/>
</dbReference>